<dbReference type="Proteomes" id="UP001589776">
    <property type="component" value="Unassembled WGS sequence"/>
</dbReference>
<dbReference type="GO" id="GO:0016301">
    <property type="term" value="F:kinase activity"/>
    <property type="evidence" value="ECO:0007669"/>
    <property type="project" value="UniProtKB-KW"/>
</dbReference>
<name>A0ABV6DRP5_9BACL</name>
<dbReference type="Pfam" id="PF08757">
    <property type="entry name" value="CotH"/>
    <property type="match status" value="1"/>
</dbReference>
<dbReference type="RefSeq" id="WP_377472761.1">
    <property type="nucleotide sequence ID" value="NZ_JBHLWN010000090.1"/>
</dbReference>
<protein>
    <submittedName>
        <fullName evidence="1">CotH kinase family protein</fullName>
    </submittedName>
</protein>
<organism evidence="1 2">
    <name type="scientific">Paenibacillus chartarius</name>
    <dbReference type="NCBI Taxonomy" id="747481"/>
    <lineage>
        <taxon>Bacteria</taxon>
        <taxon>Bacillati</taxon>
        <taxon>Bacillota</taxon>
        <taxon>Bacilli</taxon>
        <taxon>Bacillales</taxon>
        <taxon>Paenibacillaceae</taxon>
        <taxon>Paenibacillus</taxon>
    </lineage>
</organism>
<dbReference type="EMBL" id="JBHLWN010000090">
    <property type="protein sequence ID" value="MFC0215317.1"/>
    <property type="molecule type" value="Genomic_DNA"/>
</dbReference>
<keyword evidence="1" id="KW-0418">Kinase</keyword>
<keyword evidence="1" id="KW-0808">Transferase</keyword>
<evidence type="ECO:0000313" key="2">
    <source>
        <dbReference type="Proteomes" id="UP001589776"/>
    </source>
</evidence>
<gene>
    <name evidence="1" type="ORF">ACFFK0_23260</name>
</gene>
<evidence type="ECO:0000313" key="1">
    <source>
        <dbReference type="EMBL" id="MFC0215317.1"/>
    </source>
</evidence>
<proteinExistence type="predicted"/>
<reference evidence="1 2" key="1">
    <citation type="submission" date="2024-09" db="EMBL/GenBank/DDBJ databases">
        <authorList>
            <person name="Sun Q."/>
            <person name="Mori K."/>
        </authorList>
    </citation>
    <scope>NUCLEOTIDE SEQUENCE [LARGE SCALE GENOMIC DNA]</scope>
    <source>
        <strain evidence="1 2">CCM 7759</strain>
    </source>
</reference>
<dbReference type="PANTHER" id="PTHR40050">
    <property type="entry name" value="INNER SPORE COAT PROTEIN H"/>
    <property type="match status" value="1"/>
</dbReference>
<accession>A0ABV6DRP5</accession>
<dbReference type="InterPro" id="IPR014867">
    <property type="entry name" value="Spore_coat_CotH_CotH2/3/7"/>
</dbReference>
<dbReference type="PANTHER" id="PTHR40050:SF1">
    <property type="entry name" value="INNER SPORE COAT PROTEIN H"/>
    <property type="match status" value="1"/>
</dbReference>
<sequence>MSLPVRHIVIDDRQQLLLRKDVWSDTFVEAFLRTERGLEPIQLRYRGGHTRDYPKKSYEIVHKGITYHLNAEYDDPSMIRNALSFRFFRWIGVPSPETKHVLIRWNNEHQGVYLEIEAVDRRFFRKRGIPMKSLLYAVNDRANFSLKDPDSMRRKSSLFSGYRLMAGPVSERKRLTAFITNLHTRRAARLSAYLQSRLDIDNYLRWLAGAVFTGNYDGFDQNYALFRKPGSERYGIIPWDYEGTWGRNCYGKSCGSDLVRISGYNDLTAKLLSDRAVRLRYKKILQQGLKEAFTLNRLLPEIRRLHDSIYPHMYADRSRKWPFALFETEPEFIQRYIQERRTIIRQEIKKW</sequence>
<keyword evidence="2" id="KW-1185">Reference proteome</keyword>
<comment type="caution">
    <text evidence="1">The sequence shown here is derived from an EMBL/GenBank/DDBJ whole genome shotgun (WGS) entry which is preliminary data.</text>
</comment>